<dbReference type="Pfam" id="PF00535">
    <property type="entry name" value="Glycos_transf_2"/>
    <property type="match status" value="1"/>
</dbReference>
<accession>A0A069QHC3</accession>
<proteinExistence type="predicted"/>
<dbReference type="PANTHER" id="PTHR22916">
    <property type="entry name" value="GLYCOSYLTRANSFERASE"/>
    <property type="match status" value="1"/>
</dbReference>
<dbReference type="AlphaFoldDB" id="A0A069QHC3"/>
<protein>
    <submittedName>
        <fullName evidence="2">Glycosyltransferase, group 2 family protein</fullName>
    </submittedName>
</protein>
<evidence type="ECO:0000313" key="3">
    <source>
        <dbReference type="Proteomes" id="UP000027442"/>
    </source>
</evidence>
<organism evidence="2 3">
    <name type="scientific">Hoylesella loescheii DSM 19665 = JCM 12249 = ATCC 15930</name>
    <dbReference type="NCBI Taxonomy" id="1122985"/>
    <lineage>
        <taxon>Bacteria</taxon>
        <taxon>Pseudomonadati</taxon>
        <taxon>Bacteroidota</taxon>
        <taxon>Bacteroidia</taxon>
        <taxon>Bacteroidales</taxon>
        <taxon>Prevotellaceae</taxon>
        <taxon>Hoylesella</taxon>
    </lineage>
</organism>
<name>A0A069QHC3_HOYLO</name>
<dbReference type="Gene3D" id="3.90.550.10">
    <property type="entry name" value="Spore Coat Polysaccharide Biosynthesis Protein SpsA, Chain A"/>
    <property type="match status" value="1"/>
</dbReference>
<dbReference type="EMBL" id="JNGW01000106">
    <property type="protein sequence ID" value="KDR51459.1"/>
    <property type="molecule type" value="Genomic_DNA"/>
</dbReference>
<feature type="domain" description="Glycosyltransferase 2-like" evidence="1">
    <location>
        <begin position="4"/>
        <end position="104"/>
    </location>
</feature>
<dbReference type="CDD" id="cd00761">
    <property type="entry name" value="Glyco_tranf_GTA_type"/>
    <property type="match status" value="1"/>
</dbReference>
<keyword evidence="3" id="KW-1185">Reference proteome</keyword>
<dbReference type="InterPro" id="IPR029044">
    <property type="entry name" value="Nucleotide-diphossugar_trans"/>
</dbReference>
<gene>
    <name evidence="2" type="ORF">HMPREF1991_02480</name>
</gene>
<dbReference type="RefSeq" id="WP_018966614.1">
    <property type="nucleotide sequence ID" value="NZ_KB899211.1"/>
</dbReference>
<evidence type="ECO:0000259" key="1">
    <source>
        <dbReference type="Pfam" id="PF00535"/>
    </source>
</evidence>
<dbReference type="InterPro" id="IPR001173">
    <property type="entry name" value="Glyco_trans_2-like"/>
</dbReference>
<evidence type="ECO:0000313" key="2">
    <source>
        <dbReference type="EMBL" id="KDR51459.1"/>
    </source>
</evidence>
<keyword evidence="2" id="KW-0808">Transferase</keyword>
<dbReference type="PATRIC" id="fig|1122985.7.peg.2568"/>
<sequence>MLITVFTPTYNRGNLLPNLYDSLCQQKYKNFEWLIIDDGSVDNTENVVNEFICHQEKGFKIRYIKKNNGGKHTAINLGVQLAEGELFFIVDSDDSLPDNSLELISSVYLQSSADENLGGVCGYMAHHNGDLIGHFVKTDLFKANTRELQYKYNVSWDMAEIFKTAVLKEFPFPEFDDERFCPEDLVLFQVSRKYSLLVFPSVVYFRDYLDGGLTDNIIRIRMKSPFASTLFYSELNKEHIPFLAKVKAAINYYRFKFCISNKKQETLISKFWIWTLPFGYIMHLMDKRNVVKAKN</sequence>
<dbReference type="eggNOG" id="COG0463">
    <property type="taxonomic scope" value="Bacteria"/>
</dbReference>
<comment type="caution">
    <text evidence="2">The sequence shown here is derived from an EMBL/GenBank/DDBJ whole genome shotgun (WGS) entry which is preliminary data.</text>
</comment>
<reference evidence="2 3" key="1">
    <citation type="submission" date="2013-08" db="EMBL/GenBank/DDBJ databases">
        <authorList>
            <person name="Weinstock G."/>
            <person name="Sodergren E."/>
            <person name="Wylie T."/>
            <person name="Fulton L."/>
            <person name="Fulton R."/>
            <person name="Fronick C."/>
            <person name="O'Laughlin M."/>
            <person name="Godfrey J."/>
            <person name="Miner T."/>
            <person name="Herter B."/>
            <person name="Appelbaum E."/>
            <person name="Cordes M."/>
            <person name="Lek S."/>
            <person name="Wollam A."/>
            <person name="Pepin K.H."/>
            <person name="Palsikar V.B."/>
            <person name="Mitreva M."/>
            <person name="Wilson R.K."/>
        </authorList>
    </citation>
    <scope>NUCLEOTIDE SEQUENCE [LARGE SCALE GENOMIC DNA]</scope>
    <source>
        <strain evidence="2 3">ATCC 15930</strain>
    </source>
</reference>
<dbReference type="PANTHER" id="PTHR22916:SF3">
    <property type="entry name" value="UDP-GLCNAC:BETAGAL BETA-1,3-N-ACETYLGLUCOSAMINYLTRANSFERASE-LIKE PROTEIN 1"/>
    <property type="match status" value="1"/>
</dbReference>
<dbReference type="GO" id="GO:0016758">
    <property type="term" value="F:hexosyltransferase activity"/>
    <property type="evidence" value="ECO:0007669"/>
    <property type="project" value="UniProtKB-ARBA"/>
</dbReference>
<dbReference type="HOGENOM" id="CLU_074336_0_0_10"/>
<dbReference type="Proteomes" id="UP000027442">
    <property type="component" value="Unassembled WGS sequence"/>
</dbReference>
<dbReference type="SUPFAM" id="SSF53448">
    <property type="entry name" value="Nucleotide-diphospho-sugar transferases"/>
    <property type="match status" value="1"/>
</dbReference>